<reference evidence="6 7" key="1">
    <citation type="submission" date="2020-01" db="EMBL/GenBank/DDBJ databases">
        <title>Aspergillus terreus IFO 6365 whole genome shotgun sequence.</title>
        <authorList>
            <person name="Kanamasa S."/>
            <person name="Takahashi H."/>
        </authorList>
    </citation>
    <scope>NUCLEOTIDE SEQUENCE [LARGE SCALE GENOMIC DNA]</scope>
    <source>
        <strain evidence="6 7">IFO 6365</strain>
    </source>
</reference>
<dbReference type="Gene3D" id="3.30.200.20">
    <property type="entry name" value="Phosphorylase Kinase, domain 1"/>
    <property type="match status" value="1"/>
</dbReference>
<dbReference type="Proteomes" id="UP000452235">
    <property type="component" value="Unassembled WGS sequence"/>
</dbReference>
<evidence type="ECO:0000256" key="1">
    <source>
        <dbReference type="ARBA" id="ARBA00022527"/>
    </source>
</evidence>
<sequence>MHLLDDFELEGPNGTHRCLVSELLGPSVPDLIDARFSDERMPGKLAKAIAKQALLGLDFLHDQNIAHGDLHTRNLVFAIALMDSIPEQDFIKTLDPGIPEYIVRPARTHLCRLSDSIRIVDFGEAFSQDNVPQTLHTPLTVRAPEVIFGGQLDYRVDLWSLGCMLFELFVGQPPFDSFLITPKILVGQMQEMTNETLPKNWLDQWRKMSGDCSGDSAGPGLQDWLEEMYFDGERKADLTGDDIVQLGRIIRKLLRFEPSARASVKEVLNDPWFRDEV</sequence>
<dbReference type="VEuPathDB" id="FungiDB:ATEG_08119"/>
<keyword evidence="1" id="KW-0723">Serine/threonine-protein kinase</keyword>
<keyword evidence="3" id="KW-0547">Nucleotide-binding</keyword>
<dbReference type="GO" id="GO:0005524">
    <property type="term" value="F:ATP binding"/>
    <property type="evidence" value="ECO:0007669"/>
    <property type="project" value="UniProtKB-KW"/>
</dbReference>
<protein>
    <submittedName>
        <fullName evidence="6">Kinase-like protein</fullName>
    </submittedName>
</protein>
<name>A0A5M3YLE5_ASPTE</name>
<organism evidence="6 7">
    <name type="scientific">Aspergillus terreus</name>
    <dbReference type="NCBI Taxonomy" id="33178"/>
    <lineage>
        <taxon>Eukaryota</taxon>
        <taxon>Fungi</taxon>
        <taxon>Dikarya</taxon>
        <taxon>Ascomycota</taxon>
        <taxon>Pezizomycotina</taxon>
        <taxon>Eurotiomycetes</taxon>
        <taxon>Eurotiomycetidae</taxon>
        <taxon>Eurotiales</taxon>
        <taxon>Aspergillaceae</taxon>
        <taxon>Aspergillus</taxon>
        <taxon>Aspergillus subgen. Circumdati</taxon>
    </lineage>
</organism>
<dbReference type="OrthoDB" id="5979581at2759"/>
<dbReference type="InterPro" id="IPR011009">
    <property type="entry name" value="Kinase-like_dom_sf"/>
</dbReference>
<dbReference type="GO" id="GO:0004674">
    <property type="term" value="F:protein serine/threonine kinase activity"/>
    <property type="evidence" value="ECO:0007669"/>
    <property type="project" value="UniProtKB-KW"/>
</dbReference>
<comment type="caution">
    <text evidence="6">The sequence shown here is derived from an EMBL/GenBank/DDBJ whole genome shotgun (WGS) entry which is preliminary data.</text>
</comment>
<evidence type="ECO:0000256" key="3">
    <source>
        <dbReference type="ARBA" id="ARBA00022741"/>
    </source>
</evidence>
<dbReference type="Gene3D" id="1.10.510.10">
    <property type="entry name" value="Transferase(Phosphotransferase) domain 1"/>
    <property type="match status" value="1"/>
</dbReference>
<evidence type="ECO:0000256" key="4">
    <source>
        <dbReference type="ARBA" id="ARBA00022777"/>
    </source>
</evidence>
<proteinExistence type="predicted"/>
<dbReference type="InterPro" id="IPR000719">
    <property type="entry name" value="Prot_kinase_dom"/>
</dbReference>
<dbReference type="GO" id="GO:0043484">
    <property type="term" value="P:regulation of RNA splicing"/>
    <property type="evidence" value="ECO:0007669"/>
    <property type="project" value="TreeGrafter"/>
</dbReference>
<keyword evidence="5" id="KW-0067">ATP-binding</keyword>
<dbReference type="PANTHER" id="PTHR45646">
    <property type="entry name" value="SERINE/THREONINE-PROTEIN KINASE DOA-RELATED"/>
    <property type="match status" value="1"/>
</dbReference>
<evidence type="ECO:0000256" key="2">
    <source>
        <dbReference type="ARBA" id="ARBA00022679"/>
    </source>
</evidence>
<dbReference type="Pfam" id="PF00069">
    <property type="entry name" value="Pkinase"/>
    <property type="match status" value="1"/>
</dbReference>
<keyword evidence="7" id="KW-1185">Reference proteome</keyword>
<evidence type="ECO:0000313" key="6">
    <source>
        <dbReference type="EMBL" id="GFF12101.1"/>
    </source>
</evidence>
<dbReference type="SMART" id="SM00220">
    <property type="entry name" value="S_TKc"/>
    <property type="match status" value="1"/>
</dbReference>
<keyword evidence="2" id="KW-0808">Transferase</keyword>
<dbReference type="PANTHER" id="PTHR45646:SF11">
    <property type="entry name" value="SERINE_THREONINE-PROTEIN KINASE DOA"/>
    <property type="match status" value="1"/>
</dbReference>
<gene>
    <name evidence="6" type="ORF">ATEIFO6365_0001032400</name>
</gene>
<dbReference type="InterPro" id="IPR051175">
    <property type="entry name" value="CLK_kinases"/>
</dbReference>
<evidence type="ECO:0000256" key="5">
    <source>
        <dbReference type="ARBA" id="ARBA00022840"/>
    </source>
</evidence>
<evidence type="ECO:0000313" key="7">
    <source>
        <dbReference type="Proteomes" id="UP000452235"/>
    </source>
</evidence>
<dbReference type="PROSITE" id="PS50011">
    <property type="entry name" value="PROTEIN_KINASE_DOM"/>
    <property type="match status" value="1"/>
</dbReference>
<keyword evidence="4 6" id="KW-0418">Kinase</keyword>
<dbReference type="EMBL" id="BLJY01000001">
    <property type="protein sequence ID" value="GFF12101.1"/>
    <property type="molecule type" value="Genomic_DNA"/>
</dbReference>
<dbReference type="GO" id="GO:0005634">
    <property type="term" value="C:nucleus"/>
    <property type="evidence" value="ECO:0007669"/>
    <property type="project" value="TreeGrafter"/>
</dbReference>
<dbReference type="AlphaFoldDB" id="A0A5M3YLE5"/>
<accession>A0A5M3YLE5</accession>
<dbReference type="SUPFAM" id="SSF56112">
    <property type="entry name" value="Protein kinase-like (PK-like)"/>
    <property type="match status" value="1"/>
</dbReference>